<dbReference type="Gene3D" id="3.30.70.270">
    <property type="match status" value="1"/>
</dbReference>
<dbReference type="InterPro" id="IPR043128">
    <property type="entry name" value="Rev_trsase/Diguanyl_cyclase"/>
</dbReference>
<dbReference type="AlphaFoldDB" id="A0A0L0V351"/>
<keyword evidence="2" id="KW-1185">Reference proteome</keyword>
<evidence type="ECO:0000313" key="1">
    <source>
        <dbReference type="EMBL" id="KNE93596.1"/>
    </source>
</evidence>
<dbReference type="SUPFAM" id="SSF56672">
    <property type="entry name" value="DNA/RNA polymerases"/>
    <property type="match status" value="1"/>
</dbReference>
<sequence>MLACRQRLKTLWILFQEEHAMVWEILHWEAMMKGSLDPASRPLTTFKTPLGRLQLTRLPQGATNSVAVYQAQMMWILQDEIPENLLEDDEGKEAV</sequence>
<evidence type="ECO:0000313" key="2">
    <source>
        <dbReference type="Proteomes" id="UP000054564"/>
    </source>
</evidence>
<dbReference type="InterPro" id="IPR043502">
    <property type="entry name" value="DNA/RNA_pol_sf"/>
</dbReference>
<proteinExistence type="predicted"/>
<protein>
    <submittedName>
        <fullName evidence="1">Uncharacterized protein</fullName>
    </submittedName>
</protein>
<dbReference type="Proteomes" id="UP000054564">
    <property type="component" value="Unassembled WGS sequence"/>
</dbReference>
<organism evidence="1 2">
    <name type="scientific">Puccinia striiformis f. sp. tritici PST-78</name>
    <dbReference type="NCBI Taxonomy" id="1165861"/>
    <lineage>
        <taxon>Eukaryota</taxon>
        <taxon>Fungi</taxon>
        <taxon>Dikarya</taxon>
        <taxon>Basidiomycota</taxon>
        <taxon>Pucciniomycotina</taxon>
        <taxon>Pucciniomycetes</taxon>
        <taxon>Pucciniales</taxon>
        <taxon>Pucciniaceae</taxon>
        <taxon>Puccinia</taxon>
    </lineage>
</organism>
<reference evidence="2" key="1">
    <citation type="submission" date="2014-03" db="EMBL/GenBank/DDBJ databases">
        <title>The Genome Sequence of Puccinia striiformis f. sp. tritici PST-78.</title>
        <authorList>
            <consortium name="The Broad Institute Genome Sequencing Platform"/>
            <person name="Cuomo C."/>
            <person name="Hulbert S."/>
            <person name="Chen X."/>
            <person name="Walker B."/>
            <person name="Young S.K."/>
            <person name="Zeng Q."/>
            <person name="Gargeya S."/>
            <person name="Fitzgerald M."/>
            <person name="Haas B."/>
            <person name="Abouelleil A."/>
            <person name="Alvarado L."/>
            <person name="Arachchi H.M."/>
            <person name="Berlin A.M."/>
            <person name="Chapman S.B."/>
            <person name="Goldberg J."/>
            <person name="Griggs A."/>
            <person name="Gujja S."/>
            <person name="Hansen M."/>
            <person name="Howarth C."/>
            <person name="Imamovic A."/>
            <person name="Larimer J."/>
            <person name="McCowan C."/>
            <person name="Montmayeur A."/>
            <person name="Murphy C."/>
            <person name="Neiman D."/>
            <person name="Pearson M."/>
            <person name="Priest M."/>
            <person name="Roberts A."/>
            <person name="Saif S."/>
            <person name="Shea T."/>
            <person name="Sisk P."/>
            <person name="Sykes S."/>
            <person name="Wortman J."/>
            <person name="Nusbaum C."/>
            <person name="Birren B."/>
        </authorList>
    </citation>
    <scope>NUCLEOTIDE SEQUENCE [LARGE SCALE GENOMIC DNA]</scope>
    <source>
        <strain evidence="2">race PST-78</strain>
    </source>
</reference>
<gene>
    <name evidence="1" type="ORF">PSTG_13045</name>
</gene>
<comment type="caution">
    <text evidence="1">The sequence shown here is derived from an EMBL/GenBank/DDBJ whole genome shotgun (WGS) entry which is preliminary data.</text>
</comment>
<dbReference type="STRING" id="1165861.A0A0L0V351"/>
<accession>A0A0L0V351</accession>
<dbReference type="EMBL" id="AJIL01000134">
    <property type="protein sequence ID" value="KNE93596.1"/>
    <property type="molecule type" value="Genomic_DNA"/>
</dbReference>
<name>A0A0L0V351_9BASI</name>
<dbReference type="Gene3D" id="3.10.10.10">
    <property type="entry name" value="HIV Type 1 Reverse Transcriptase, subunit A, domain 1"/>
    <property type="match status" value="1"/>
</dbReference>